<name>A0A127PR17_9BURK</name>
<feature type="domain" description="GspD-like N0" evidence="1">
    <location>
        <begin position="67"/>
        <end position="130"/>
    </location>
</feature>
<protein>
    <recommendedName>
        <fullName evidence="1">GspD-like N0 domain-containing protein</fullName>
    </recommendedName>
</protein>
<proteinExistence type="predicted"/>
<dbReference type="Pfam" id="PF21305">
    <property type="entry name" value="type_II_gspD_N0"/>
    <property type="match status" value="1"/>
</dbReference>
<dbReference type="PATRIC" id="fig|279058.17.peg.2535"/>
<dbReference type="InterPro" id="IPR049371">
    <property type="entry name" value="GspD-like_N0"/>
</dbReference>
<dbReference type="Gene3D" id="3.30.1370.120">
    <property type="match status" value="1"/>
</dbReference>
<dbReference type="InterPro" id="IPR038591">
    <property type="entry name" value="NolW-like_sf"/>
</dbReference>
<dbReference type="EMBL" id="CP013235">
    <property type="protein sequence ID" value="AMP10076.1"/>
    <property type="molecule type" value="Genomic_DNA"/>
</dbReference>
<gene>
    <name evidence="2" type="ORF">CAter282_2326</name>
</gene>
<dbReference type="Proteomes" id="UP000071778">
    <property type="component" value="Chromosome"/>
</dbReference>
<organism evidence="2 3">
    <name type="scientific">Collimonas arenae</name>
    <dbReference type="NCBI Taxonomy" id="279058"/>
    <lineage>
        <taxon>Bacteria</taxon>
        <taxon>Pseudomonadati</taxon>
        <taxon>Pseudomonadota</taxon>
        <taxon>Betaproteobacteria</taxon>
        <taxon>Burkholderiales</taxon>
        <taxon>Oxalobacteraceae</taxon>
        <taxon>Collimonas</taxon>
    </lineage>
</organism>
<evidence type="ECO:0000313" key="2">
    <source>
        <dbReference type="EMBL" id="AMP10076.1"/>
    </source>
</evidence>
<sequence>MPAVKLSPEIYPQIATAITPKKLFGVMFQFSIFKKSTIYLVALLSFSHATAVFCGDRFYVIWRDIGLPDATRLVSQYSGRSIHLSPGVGGTINLGSSEPLSPDEIFAQFQKSLQERGLTLVLVDGNEYRIETVHSNAVNDQAAASRTQELVTSELAKALPTSEKFTYSQQEPNAKRRHVGAIFAFEQRAQTIASQLRAAGAEAIVVGPNDPVDKDFSVVLLYPDNKEGYQAMISAIERAGLDNLISTPTLPIEFSMQGASGRLSQ</sequence>
<evidence type="ECO:0000259" key="1">
    <source>
        <dbReference type="Pfam" id="PF21305"/>
    </source>
</evidence>
<accession>A0A127PR17</accession>
<reference evidence="2 3" key="1">
    <citation type="submission" date="2015-11" db="EMBL/GenBank/DDBJ databases">
        <title>Exploring the genomic traits of fungus-feeding bacterial genus Collimonas.</title>
        <authorList>
            <person name="Song C."/>
            <person name="Schmidt R."/>
            <person name="de Jager V."/>
            <person name="Krzyzanowska D."/>
            <person name="Jongedijk E."/>
            <person name="Cankar K."/>
            <person name="Beekwilder J."/>
            <person name="van Veen A."/>
            <person name="de Boer W."/>
            <person name="van Veen J.A."/>
            <person name="Garbeva P."/>
        </authorList>
    </citation>
    <scope>NUCLEOTIDE SEQUENCE [LARGE SCALE GENOMIC DNA]</scope>
    <source>
        <strain evidence="2 3">Ter282</strain>
    </source>
</reference>
<dbReference type="AlphaFoldDB" id="A0A127PR17"/>
<evidence type="ECO:0000313" key="3">
    <source>
        <dbReference type="Proteomes" id="UP000071778"/>
    </source>
</evidence>
<dbReference type="RefSeq" id="WP_061533453.1">
    <property type="nucleotide sequence ID" value="NZ_CP013233.1"/>
</dbReference>
<dbReference type="OrthoDB" id="8775222at2"/>
<keyword evidence="3" id="KW-1185">Reference proteome</keyword>